<feature type="non-terminal residue" evidence="1">
    <location>
        <position position="1"/>
    </location>
</feature>
<sequence>GKKYKEKADLTGTNRVEETASGQSIFRNESNKTSPNIEGSTSTRTSSVTQGSNSERITIPPLKRQKALSFADEPVGNPLPPTDKESSISVSQQDDDELLCLSQESFLSRTSGQSRDSFSMSLDEGLSNYSSTEKTSLTTDEFNYTIKLLDQRINALYQLCRFIVTKQKETSKNIKKLLAFDELSDSFWNKAYKEVAKELIPKILYPSTKEYRIALERYLNDHANHFIGSIGRNAWISYFTEKLLPEVKNKCRIKRNDLASAIRSAVFTVFSEEQLEMVDNTMPSAKLAEWKTSEKTRAAYNLLFENNELIISICYSAFKQFHGKNLSPMHCAYTMAICDILLNPKSSSIKCSDKAITRRVRAFMKPQIEVTRIDHPTLCHKQKVYASINRKFVRIRNLEYLPDIRMVSSEDPEGCGRKVNLGDVPKRNTSGTNNLRFRYNEGIDVKKDECKAFHEGRK</sequence>
<accession>A0ACA9MA95</accession>
<name>A0ACA9MA95_9GLOM</name>
<protein>
    <submittedName>
        <fullName evidence="1">2655_t:CDS:1</fullName>
    </submittedName>
</protein>
<dbReference type="EMBL" id="CAJVPU010007909">
    <property type="protein sequence ID" value="CAG8578174.1"/>
    <property type="molecule type" value="Genomic_DNA"/>
</dbReference>
<dbReference type="Proteomes" id="UP000789702">
    <property type="component" value="Unassembled WGS sequence"/>
</dbReference>
<gene>
    <name evidence="1" type="ORF">DHETER_LOCUS6353</name>
</gene>
<reference evidence="1" key="1">
    <citation type="submission" date="2021-06" db="EMBL/GenBank/DDBJ databases">
        <authorList>
            <person name="Kallberg Y."/>
            <person name="Tangrot J."/>
            <person name="Rosling A."/>
        </authorList>
    </citation>
    <scope>NUCLEOTIDE SEQUENCE</scope>
    <source>
        <strain evidence="1">IL203A</strain>
    </source>
</reference>
<comment type="caution">
    <text evidence="1">The sequence shown here is derived from an EMBL/GenBank/DDBJ whole genome shotgun (WGS) entry which is preliminary data.</text>
</comment>
<proteinExistence type="predicted"/>
<organism evidence="1 2">
    <name type="scientific">Dentiscutata heterogama</name>
    <dbReference type="NCBI Taxonomy" id="1316150"/>
    <lineage>
        <taxon>Eukaryota</taxon>
        <taxon>Fungi</taxon>
        <taxon>Fungi incertae sedis</taxon>
        <taxon>Mucoromycota</taxon>
        <taxon>Glomeromycotina</taxon>
        <taxon>Glomeromycetes</taxon>
        <taxon>Diversisporales</taxon>
        <taxon>Gigasporaceae</taxon>
        <taxon>Dentiscutata</taxon>
    </lineage>
</organism>
<evidence type="ECO:0000313" key="1">
    <source>
        <dbReference type="EMBL" id="CAG8578174.1"/>
    </source>
</evidence>
<evidence type="ECO:0000313" key="2">
    <source>
        <dbReference type="Proteomes" id="UP000789702"/>
    </source>
</evidence>
<keyword evidence="2" id="KW-1185">Reference proteome</keyword>